<feature type="region of interest" description="Disordered" evidence="7">
    <location>
        <begin position="242"/>
        <end position="269"/>
    </location>
</feature>
<feature type="compositionally biased region" description="Basic and acidic residues" evidence="7">
    <location>
        <begin position="25"/>
        <end position="34"/>
    </location>
</feature>
<evidence type="ECO:0000259" key="9">
    <source>
        <dbReference type="PROSITE" id="PS51294"/>
    </source>
</evidence>
<dbReference type="CDD" id="cd00167">
    <property type="entry name" value="SANT"/>
    <property type="match status" value="3"/>
</dbReference>
<dbReference type="Gene3D" id="1.10.10.60">
    <property type="entry name" value="Homeodomain-like"/>
    <property type="match status" value="3"/>
</dbReference>
<feature type="domain" description="Myb-like" evidence="8">
    <location>
        <begin position="34"/>
        <end position="80"/>
    </location>
</feature>
<feature type="domain" description="HTH myb-type" evidence="9">
    <location>
        <begin position="29"/>
        <end position="80"/>
    </location>
</feature>
<dbReference type="InterPro" id="IPR050560">
    <property type="entry name" value="MYB_TF"/>
</dbReference>
<dbReference type="PROSITE" id="PS50090">
    <property type="entry name" value="MYB_LIKE"/>
    <property type="match status" value="3"/>
</dbReference>
<evidence type="ECO:0000259" key="8">
    <source>
        <dbReference type="PROSITE" id="PS50090"/>
    </source>
</evidence>
<evidence type="ECO:0000313" key="11">
    <source>
        <dbReference type="Proteomes" id="UP000261640"/>
    </source>
</evidence>
<comment type="subcellular location">
    <subcellularLocation>
        <location evidence="1">Nucleus</location>
    </subcellularLocation>
</comment>
<dbReference type="Pfam" id="PF09316">
    <property type="entry name" value="Cmyb_C"/>
    <property type="match status" value="1"/>
</dbReference>
<evidence type="ECO:0000256" key="2">
    <source>
        <dbReference type="ARBA" id="ARBA00022737"/>
    </source>
</evidence>
<dbReference type="InterPro" id="IPR001005">
    <property type="entry name" value="SANT/Myb"/>
</dbReference>
<dbReference type="Ensembl" id="ENSMAMT00000038037.1">
    <property type="protein sequence ID" value="ENSMAMP00000046742.1"/>
    <property type="gene ID" value="ENSMAMG00000023471.2"/>
</dbReference>
<feature type="domain" description="Myb-like" evidence="8">
    <location>
        <begin position="81"/>
        <end position="132"/>
    </location>
</feature>
<dbReference type="Pfam" id="PF13921">
    <property type="entry name" value="Myb_DNA-bind_6"/>
    <property type="match status" value="1"/>
</dbReference>
<proteinExistence type="predicted"/>
<dbReference type="AlphaFoldDB" id="A0A7N8X7G2"/>
<evidence type="ECO:0000256" key="5">
    <source>
        <dbReference type="ARBA" id="ARBA00023163"/>
    </source>
</evidence>
<dbReference type="PANTHER" id="PTHR45614">
    <property type="entry name" value="MYB PROTEIN-RELATED"/>
    <property type="match status" value="1"/>
</dbReference>
<dbReference type="FunFam" id="1.10.10.60:FF:000010">
    <property type="entry name" value="Transcriptional activator Myb isoform A"/>
    <property type="match status" value="1"/>
</dbReference>
<keyword evidence="4" id="KW-0238">DNA-binding</keyword>
<feature type="region of interest" description="Disordered" evidence="7">
    <location>
        <begin position="336"/>
        <end position="358"/>
    </location>
</feature>
<dbReference type="Proteomes" id="UP000261640">
    <property type="component" value="Unplaced"/>
</dbReference>
<evidence type="ECO:0000256" key="3">
    <source>
        <dbReference type="ARBA" id="ARBA00023015"/>
    </source>
</evidence>
<dbReference type="GO" id="GO:0000981">
    <property type="term" value="F:DNA-binding transcription factor activity, RNA polymerase II-specific"/>
    <property type="evidence" value="ECO:0007669"/>
    <property type="project" value="TreeGrafter"/>
</dbReference>
<evidence type="ECO:0000256" key="4">
    <source>
        <dbReference type="ARBA" id="ARBA00023125"/>
    </source>
</evidence>
<dbReference type="PROSITE" id="PS51294">
    <property type="entry name" value="HTH_MYB"/>
    <property type="match status" value="3"/>
</dbReference>
<dbReference type="SMART" id="SM00717">
    <property type="entry name" value="SANT"/>
    <property type="match status" value="3"/>
</dbReference>
<feature type="domain" description="Myb-like" evidence="8">
    <location>
        <begin position="133"/>
        <end position="183"/>
    </location>
</feature>
<evidence type="ECO:0000313" key="10">
    <source>
        <dbReference type="Ensembl" id="ENSMAMP00000046742.1"/>
    </source>
</evidence>
<organism evidence="10 11">
    <name type="scientific">Mastacembelus armatus</name>
    <name type="common">zig-zag eel</name>
    <dbReference type="NCBI Taxonomy" id="205130"/>
    <lineage>
        <taxon>Eukaryota</taxon>
        <taxon>Metazoa</taxon>
        <taxon>Chordata</taxon>
        <taxon>Craniata</taxon>
        <taxon>Vertebrata</taxon>
        <taxon>Euteleostomi</taxon>
        <taxon>Actinopterygii</taxon>
        <taxon>Neopterygii</taxon>
        <taxon>Teleostei</taxon>
        <taxon>Neoteleostei</taxon>
        <taxon>Acanthomorphata</taxon>
        <taxon>Anabantaria</taxon>
        <taxon>Synbranchiformes</taxon>
        <taxon>Mastacembelidae</taxon>
        <taxon>Mastacembelus</taxon>
    </lineage>
</organism>
<dbReference type="GeneTree" id="ENSGT00940000156091"/>
<name>A0A7N8X7G2_9TELE</name>
<feature type="compositionally biased region" description="Acidic residues" evidence="7">
    <location>
        <begin position="11"/>
        <end position="24"/>
    </location>
</feature>
<dbReference type="InterPro" id="IPR009057">
    <property type="entry name" value="Homeodomain-like_sf"/>
</dbReference>
<dbReference type="InterPro" id="IPR015395">
    <property type="entry name" value="C-myb_C"/>
</dbReference>
<keyword evidence="2" id="KW-0677">Repeat</keyword>
<keyword evidence="6" id="KW-0539">Nucleus</keyword>
<dbReference type="Pfam" id="PF00249">
    <property type="entry name" value="Myb_DNA-binding"/>
    <property type="match status" value="1"/>
</dbReference>
<keyword evidence="11" id="KW-1185">Reference proteome</keyword>
<dbReference type="FunFam" id="1.10.10.60:FF:000016">
    <property type="entry name" value="Transcriptional activator Myb isoform A"/>
    <property type="match status" value="1"/>
</dbReference>
<reference evidence="10" key="1">
    <citation type="submission" date="2025-08" db="UniProtKB">
        <authorList>
            <consortium name="Ensembl"/>
        </authorList>
    </citation>
    <scope>IDENTIFICATION</scope>
</reference>
<dbReference type="PANTHER" id="PTHR45614:SF30">
    <property type="entry name" value="MYB-RELATED PROTEIN B"/>
    <property type="match status" value="1"/>
</dbReference>
<feature type="region of interest" description="Disordered" evidence="7">
    <location>
        <begin position="11"/>
        <end position="34"/>
    </location>
</feature>
<feature type="domain" description="HTH myb-type" evidence="9">
    <location>
        <begin position="137"/>
        <end position="187"/>
    </location>
</feature>
<evidence type="ECO:0000256" key="7">
    <source>
        <dbReference type="SAM" id="MobiDB-lite"/>
    </source>
</evidence>
<dbReference type="GO" id="GO:0000978">
    <property type="term" value="F:RNA polymerase II cis-regulatory region sequence-specific DNA binding"/>
    <property type="evidence" value="ECO:0007669"/>
    <property type="project" value="TreeGrafter"/>
</dbReference>
<protein>
    <submittedName>
        <fullName evidence="10">V-myb avian myeloblastosis viral oncogene homolog-like 2b</fullName>
    </submittedName>
</protein>
<evidence type="ECO:0000256" key="1">
    <source>
        <dbReference type="ARBA" id="ARBA00004123"/>
    </source>
</evidence>
<evidence type="ECO:0000256" key="6">
    <source>
        <dbReference type="ARBA" id="ARBA00023242"/>
    </source>
</evidence>
<reference evidence="10" key="2">
    <citation type="submission" date="2025-09" db="UniProtKB">
        <authorList>
            <consortium name="Ensembl"/>
        </authorList>
    </citation>
    <scope>IDENTIFICATION</scope>
</reference>
<dbReference type="SUPFAM" id="SSF46689">
    <property type="entry name" value="Homeodomain-like"/>
    <property type="match status" value="2"/>
</dbReference>
<keyword evidence="3" id="KW-0805">Transcription regulation</keyword>
<dbReference type="GO" id="GO:0005634">
    <property type="term" value="C:nucleus"/>
    <property type="evidence" value="ECO:0007669"/>
    <property type="project" value="UniProtKB-SubCell"/>
</dbReference>
<accession>A0A7N8X7G2</accession>
<sequence>FEGTSRCFLEDGEEAMQQDTDSDVAEQRDGGKVKMKWTQEEDDKLKALVQKLGTSDWKYIASYIPNHTEHQCQHRWFKVLDPELVKGPWTKEEDEKVIELVNLYGNKQWAMVAKHLKGRLGKQCRERWHNHLNPNVKKSSWTSEEDLIIYKAHCLLGNRWAEIAKLLPGRTDNAVKNHWNSTIKRKLEMGFYAREVFKPDELEELLARVSKDVQVAQASYKGESKNICVTQQVEEVPAWAPVKARPSKAGPSKGVPSPKDSLSPKAETDTSADVSCTNWVVDSSGFLSPTGPALKEALDMVDGDIDGWCNLAAFDLPEDSPSPERHQFRLEGSTLQELSKGSKGELIPISPGGVTPPSILNRRSRRRIALSPDASNSMTPKSTPVKILPFSPSQFLNMWTKQDTHDLENPSLTSTPVCSQKAIVTTPLQRDKTPLTQKENSLFVTPNHKSDLCSTPRTPTPFKNAMEKYGPLQPLPQTPNLEDDINEVILRDAGINLVGVRSTPPEQRRKTMVTMIELYDGSFFKPPVKVYGNSYPVMASLNSPSFCTKRHENILDQGFLLGPSDSAIFPNMVTPVPMSKEWETVVCGQTKDQLIMTEKARRYLRSLKSHAPNRALILS</sequence>
<feature type="domain" description="HTH myb-type" evidence="9">
    <location>
        <begin position="81"/>
        <end position="136"/>
    </location>
</feature>
<dbReference type="InterPro" id="IPR017930">
    <property type="entry name" value="Myb_dom"/>
</dbReference>
<keyword evidence="5" id="KW-0804">Transcription</keyword>